<dbReference type="Pfam" id="PF01966">
    <property type="entry name" value="HD"/>
    <property type="match status" value="1"/>
</dbReference>
<dbReference type="InterPro" id="IPR002646">
    <property type="entry name" value="PolA_pol_head_dom"/>
</dbReference>
<dbReference type="GO" id="GO:0016787">
    <property type="term" value="F:hydrolase activity"/>
    <property type="evidence" value="ECO:0007669"/>
    <property type="project" value="UniProtKB-KW"/>
</dbReference>
<dbReference type="AlphaFoldDB" id="A0A6N7EQJ1"/>
<dbReference type="SUPFAM" id="SSF81891">
    <property type="entry name" value="Poly A polymerase C-terminal region-like"/>
    <property type="match status" value="1"/>
</dbReference>
<dbReference type="Pfam" id="PF01743">
    <property type="entry name" value="PolyA_pol"/>
    <property type="match status" value="1"/>
</dbReference>
<dbReference type="CDD" id="cd00077">
    <property type="entry name" value="HDc"/>
    <property type="match status" value="1"/>
</dbReference>
<dbReference type="EMBL" id="WHNW01000001">
    <property type="protein sequence ID" value="MPV85124.1"/>
    <property type="molecule type" value="Genomic_DNA"/>
</dbReference>
<comment type="caution">
    <text evidence="15">The sequence shown here is derived from an EMBL/GenBank/DDBJ whole genome shotgun (WGS) entry which is preliminary data.</text>
</comment>
<evidence type="ECO:0000256" key="4">
    <source>
        <dbReference type="ARBA" id="ARBA00022694"/>
    </source>
</evidence>
<evidence type="ECO:0000313" key="15">
    <source>
        <dbReference type="EMBL" id="MPV85124.1"/>
    </source>
</evidence>
<evidence type="ECO:0000256" key="2">
    <source>
        <dbReference type="ARBA" id="ARBA00022596"/>
    </source>
</evidence>
<dbReference type="Pfam" id="PF12627">
    <property type="entry name" value="PolyA_pol_RNAbd"/>
    <property type="match status" value="1"/>
</dbReference>
<keyword evidence="12 13" id="KW-0694">RNA-binding</keyword>
<sequence>MPHASPDLDHAQIYLVGGAIRDRLLGLTTDSTLTEHDYVVVNATPAQMLAAGFQPVGKDFPVFLHPESHEEYALARTERKQGQGYHGFAVNTENVTLTEDLQRRDLTINAIAEDSHGQLIDPFNGQRDIEQKILRHVSDAFTEDPVRILRIARFAARFHELGFTVADETMALMKSMVNAGEVHHLVPERITKELFKALSTDHPDVFFMVLRECGALAAIFPEVDALFGVPQRAEYHPEIDTGKHVMLCLADAAQRGTSVLARYAVLCHDLGKATTPPHLLPRHHGHEDRGADIAKSMSNRLKVPKKFRDLAVKTAKYHTHIHRFNELTPKTILSLLKAFGVQHDTRQFAEFIQACIADVRGRSGYEDSDYPKQKAALKLAYQFQQFDTTAHVDPTLSGAVIGQRIHQAQLNFIKHALSSTQNQTNTSKP</sequence>
<evidence type="ECO:0000256" key="3">
    <source>
        <dbReference type="ARBA" id="ARBA00022679"/>
    </source>
</evidence>
<dbReference type="PIRSF" id="PIRSF000813">
    <property type="entry name" value="CCA_bact"/>
    <property type="match status" value="1"/>
</dbReference>
<dbReference type="GO" id="GO:0005524">
    <property type="term" value="F:ATP binding"/>
    <property type="evidence" value="ECO:0007669"/>
    <property type="project" value="UniProtKB-KW"/>
</dbReference>
<evidence type="ECO:0000256" key="5">
    <source>
        <dbReference type="ARBA" id="ARBA00022695"/>
    </source>
</evidence>
<keyword evidence="11" id="KW-0460">Magnesium</keyword>
<keyword evidence="6" id="KW-0479">Metal-binding</keyword>
<reference evidence="15 16" key="1">
    <citation type="submission" date="2019-10" db="EMBL/GenBank/DDBJ databases">
        <title>Cardiobacteriales fam. a chemoheterotrophic member of the order Cardiobacteriales, and proposal of Cardiobacteriales fam. nov.</title>
        <authorList>
            <person name="Wang C."/>
        </authorList>
    </citation>
    <scope>NUCLEOTIDE SEQUENCE [LARGE SCALE GENOMIC DNA]</scope>
    <source>
        <strain evidence="15 16">ML27</strain>
    </source>
</reference>
<dbReference type="SUPFAM" id="SSF81301">
    <property type="entry name" value="Nucleotidyltransferase"/>
    <property type="match status" value="1"/>
</dbReference>
<dbReference type="InParanoid" id="A0A6N7EQJ1"/>
<evidence type="ECO:0000259" key="14">
    <source>
        <dbReference type="PROSITE" id="PS51831"/>
    </source>
</evidence>
<evidence type="ECO:0000256" key="6">
    <source>
        <dbReference type="ARBA" id="ARBA00022723"/>
    </source>
</evidence>
<protein>
    <submittedName>
        <fullName evidence="15">Multifunctional CCA addition/repair protein</fullName>
        <ecNumber evidence="15">2.7.7.72</ecNumber>
        <ecNumber evidence="15">3.1.3.-</ecNumber>
        <ecNumber evidence="15">3.1.4.-</ecNumber>
    </submittedName>
</protein>
<dbReference type="InterPro" id="IPR012006">
    <property type="entry name" value="CCA_bact"/>
</dbReference>
<dbReference type="InterPro" id="IPR043519">
    <property type="entry name" value="NT_sf"/>
</dbReference>
<organism evidence="15 16">
    <name type="scientific">Ostreibacterium oceani</name>
    <dbReference type="NCBI Taxonomy" id="2654998"/>
    <lineage>
        <taxon>Bacteria</taxon>
        <taxon>Pseudomonadati</taxon>
        <taxon>Pseudomonadota</taxon>
        <taxon>Gammaproteobacteria</taxon>
        <taxon>Cardiobacteriales</taxon>
        <taxon>Ostreibacteriaceae</taxon>
        <taxon>Ostreibacterium</taxon>
    </lineage>
</organism>
<comment type="cofactor">
    <cofactor evidence="1">
        <name>Mg(2+)</name>
        <dbReference type="ChEBI" id="CHEBI:18420"/>
    </cofactor>
</comment>
<evidence type="ECO:0000256" key="10">
    <source>
        <dbReference type="ARBA" id="ARBA00022840"/>
    </source>
</evidence>
<dbReference type="GO" id="GO:0001680">
    <property type="term" value="P:tRNA 3'-terminal CCA addition"/>
    <property type="evidence" value="ECO:0007669"/>
    <property type="project" value="InterPro"/>
</dbReference>
<dbReference type="GO" id="GO:0042245">
    <property type="term" value="P:RNA repair"/>
    <property type="evidence" value="ECO:0007669"/>
    <property type="project" value="UniProtKB-KW"/>
</dbReference>
<dbReference type="GO" id="GO:0004810">
    <property type="term" value="F:CCA tRNA nucleotidyltransferase activity"/>
    <property type="evidence" value="ECO:0007669"/>
    <property type="project" value="UniProtKB-EC"/>
</dbReference>
<keyword evidence="9 15" id="KW-0378">Hydrolase</keyword>
<accession>A0A6N7EQJ1</accession>
<evidence type="ECO:0000313" key="16">
    <source>
        <dbReference type="Proteomes" id="UP000471298"/>
    </source>
</evidence>
<dbReference type="PROSITE" id="PS51831">
    <property type="entry name" value="HD"/>
    <property type="match status" value="1"/>
</dbReference>
<evidence type="ECO:0000256" key="9">
    <source>
        <dbReference type="ARBA" id="ARBA00022801"/>
    </source>
</evidence>
<keyword evidence="4" id="KW-0819">tRNA processing</keyword>
<dbReference type="GO" id="GO:0046872">
    <property type="term" value="F:metal ion binding"/>
    <property type="evidence" value="ECO:0007669"/>
    <property type="project" value="UniProtKB-KW"/>
</dbReference>
<evidence type="ECO:0000256" key="8">
    <source>
        <dbReference type="ARBA" id="ARBA00022800"/>
    </source>
</evidence>
<dbReference type="EC" id="2.7.7.72" evidence="15"/>
<evidence type="ECO:0000256" key="1">
    <source>
        <dbReference type="ARBA" id="ARBA00001946"/>
    </source>
</evidence>
<dbReference type="InterPro" id="IPR006674">
    <property type="entry name" value="HD_domain"/>
</dbReference>
<proteinExistence type="inferred from homology"/>
<keyword evidence="3 13" id="KW-0808">Transferase</keyword>
<dbReference type="InterPro" id="IPR050124">
    <property type="entry name" value="tRNA_CCA-adding_enzyme"/>
</dbReference>
<dbReference type="GO" id="GO:0003723">
    <property type="term" value="F:RNA binding"/>
    <property type="evidence" value="ECO:0007669"/>
    <property type="project" value="UniProtKB-KW"/>
</dbReference>
<dbReference type="Proteomes" id="UP000471298">
    <property type="component" value="Unassembled WGS sequence"/>
</dbReference>
<evidence type="ECO:0000256" key="7">
    <source>
        <dbReference type="ARBA" id="ARBA00022741"/>
    </source>
</evidence>
<dbReference type="FunCoup" id="A0A6N7EQJ1">
    <property type="interactions" value="228"/>
</dbReference>
<feature type="domain" description="HD" evidence="14">
    <location>
        <begin position="241"/>
        <end position="342"/>
    </location>
</feature>
<dbReference type="NCBIfam" id="NF008137">
    <property type="entry name" value="PRK10885.1"/>
    <property type="match status" value="1"/>
</dbReference>
<dbReference type="EC" id="3.1.3.-" evidence="15"/>
<dbReference type="Gene3D" id="3.30.460.10">
    <property type="entry name" value="Beta Polymerase, domain 2"/>
    <property type="match status" value="1"/>
</dbReference>
<dbReference type="PANTHER" id="PTHR47545">
    <property type="entry name" value="MULTIFUNCTIONAL CCA PROTEIN"/>
    <property type="match status" value="1"/>
</dbReference>
<evidence type="ECO:0000256" key="12">
    <source>
        <dbReference type="ARBA" id="ARBA00022884"/>
    </source>
</evidence>
<dbReference type="InterPro" id="IPR032828">
    <property type="entry name" value="PolyA_RNA-bd"/>
</dbReference>
<keyword evidence="5 15" id="KW-0548">Nucleotidyltransferase</keyword>
<gene>
    <name evidence="15" type="ORF">GCU85_00035</name>
</gene>
<evidence type="ECO:0000256" key="13">
    <source>
        <dbReference type="RuleBase" id="RU003953"/>
    </source>
</evidence>
<keyword evidence="16" id="KW-1185">Reference proteome</keyword>
<dbReference type="InterPro" id="IPR003607">
    <property type="entry name" value="HD/PDEase_dom"/>
</dbReference>
<keyword evidence="7" id="KW-0547">Nucleotide-binding</keyword>
<keyword evidence="10" id="KW-0067">ATP-binding</keyword>
<keyword evidence="2" id="KW-0533">Nickel</keyword>
<keyword evidence="8" id="KW-0692">RNA repair</keyword>
<name>A0A6N7EQJ1_9GAMM</name>
<evidence type="ECO:0000256" key="11">
    <source>
        <dbReference type="ARBA" id="ARBA00022842"/>
    </source>
</evidence>
<dbReference type="RefSeq" id="WP_152808079.1">
    <property type="nucleotide sequence ID" value="NZ_WHNW01000001.1"/>
</dbReference>
<comment type="similarity">
    <text evidence="13">Belongs to the tRNA nucleotidyltransferase/poly(A) polymerase family.</text>
</comment>
<dbReference type="PANTHER" id="PTHR47545:SF1">
    <property type="entry name" value="MULTIFUNCTIONAL CCA PROTEIN"/>
    <property type="match status" value="1"/>
</dbReference>
<dbReference type="EC" id="3.1.4.-" evidence="15"/>
<dbReference type="Gene3D" id="1.10.3090.10">
    <property type="entry name" value="cca-adding enzyme, domain 2"/>
    <property type="match status" value="1"/>
</dbReference>